<evidence type="ECO:0000313" key="6">
    <source>
        <dbReference type="Proteomes" id="UP000284657"/>
    </source>
</evidence>
<evidence type="ECO:0000256" key="1">
    <source>
        <dbReference type="SAM" id="MobiDB-lite"/>
    </source>
</evidence>
<dbReference type="AlphaFoldDB" id="A0A3F2RI00"/>
<dbReference type="InterPro" id="IPR001005">
    <property type="entry name" value="SANT/Myb"/>
</dbReference>
<dbReference type="Proteomes" id="UP000284657">
    <property type="component" value="Unassembled WGS sequence"/>
</dbReference>
<proteinExistence type="predicted"/>
<dbReference type="EMBL" id="MBDO02000332">
    <property type="protein sequence ID" value="RLN56993.1"/>
    <property type="molecule type" value="Genomic_DNA"/>
</dbReference>
<dbReference type="EMBL" id="MBAD02002392">
    <property type="protein sequence ID" value="RLN47884.1"/>
    <property type="molecule type" value="Genomic_DNA"/>
</dbReference>
<dbReference type="CDD" id="cd00167">
    <property type="entry name" value="SANT"/>
    <property type="match status" value="1"/>
</dbReference>
<sequence>MISPEVMQELLAVRQVLHYLPESQCSEKGWSPQEQQIFWAALTKYPQGPWTTIAGFIGTKTTRQAMTHAQKLRQKLKRWNSRLRSNPAPIPFMLGLHPNAQAAALESGISPGSMVFDDMYTSIPHDFVDSLIKSLCEEDLEVEDEVTEEQLKELGDGEDYNE</sequence>
<dbReference type="InterPro" id="IPR017930">
    <property type="entry name" value="Myb_dom"/>
</dbReference>
<dbReference type="SUPFAM" id="SSF46689">
    <property type="entry name" value="Homeodomain-like"/>
    <property type="match status" value="1"/>
</dbReference>
<dbReference type="Proteomes" id="UP000277300">
    <property type="component" value="Unassembled WGS sequence"/>
</dbReference>
<dbReference type="PROSITE" id="PS51294">
    <property type="entry name" value="HTH_MYB"/>
    <property type="match status" value="1"/>
</dbReference>
<dbReference type="InterPro" id="IPR009057">
    <property type="entry name" value="Homeodomain-like_sf"/>
</dbReference>
<evidence type="ECO:0000313" key="4">
    <source>
        <dbReference type="EMBL" id="RLN56993.1"/>
    </source>
</evidence>
<evidence type="ECO:0000259" key="2">
    <source>
        <dbReference type="PROSITE" id="PS51294"/>
    </source>
</evidence>
<gene>
    <name evidence="3" type="ORF">BBJ29_003832</name>
    <name evidence="4" type="ORF">BBP00_00007728</name>
</gene>
<dbReference type="Gene3D" id="1.10.10.60">
    <property type="entry name" value="Homeodomain-like"/>
    <property type="match status" value="1"/>
</dbReference>
<evidence type="ECO:0000313" key="5">
    <source>
        <dbReference type="Proteomes" id="UP000277300"/>
    </source>
</evidence>
<name>A0A3F2RI00_9STRA</name>
<organism evidence="4 5">
    <name type="scientific">Phytophthora kernoviae</name>
    <dbReference type="NCBI Taxonomy" id="325452"/>
    <lineage>
        <taxon>Eukaryota</taxon>
        <taxon>Sar</taxon>
        <taxon>Stramenopiles</taxon>
        <taxon>Oomycota</taxon>
        <taxon>Peronosporomycetes</taxon>
        <taxon>Peronosporales</taxon>
        <taxon>Peronosporaceae</taxon>
        <taxon>Phytophthora</taxon>
    </lineage>
</organism>
<protein>
    <recommendedName>
        <fullName evidence="2">HTH myb-type domain-containing protein</fullName>
    </recommendedName>
</protein>
<comment type="caution">
    <text evidence="4">The sequence shown here is derived from an EMBL/GenBank/DDBJ whole genome shotgun (WGS) entry which is preliminary data.</text>
</comment>
<feature type="region of interest" description="Disordered" evidence="1">
    <location>
        <begin position="143"/>
        <end position="162"/>
    </location>
</feature>
<evidence type="ECO:0000313" key="3">
    <source>
        <dbReference type="EMBL" id="RLN47884.1"/>
    </source>
</evidence>
<dbReference type="Pfam" id="PF00249">
    <property type="entry name" value="Myb_DNA-binding"/>
    <property type="match status" value="1"/>
</dbReference>
<feature type="domain" description="HTH myb-type" evidence="2">
    <location>
        <begin position="30"/>
        <end position="77"/>
    </location>
</feature>
<dbReference type="OrthoDB" id="122953at2759"/>
<reference evidence="5 6" key="1">
    <citation type="submission" date="2018-07" db="EMBL/GenBank/DDBJ databases">
        <title>Genome sequencing of oomycete isolates from Chile give support for New Zealand origin for Phytophthora kernoviae and make available the first Nothophytophthora sp. genome.</title>
        <authorList>
            <person name="Studholme D.J."/>
            <person name="Sanfuentes E."/>
            <person name="Panda P."/>
            <person name="Hill R."/>
            <person name="Sambles C."/>
            <person name="Grant M."/>
            <person name="Williams N.M."/>
            <person name="Mcdougal R.L."/>
        </authorList>
    </citation>
    <scope>NUCLEOTIDE SEQUENCE [LARGE SCALE GENOMIC DNA]</scope>
    <source>
        <strain evidence="4">Chile6</strain>
        <strain evidence="3">Chile7</strain>
    </source>
</reference>
<accession>A0A3F2RI00</accession>